<keyword evidence="3" id="KW-0804">Transcription</keyword>
<sequence>MRSQDLEEMRRIPFFRSVEPGQVEAMLRGAFLQRFPAHVELIHTGEPADFLHVVVEGTVEMFSVHRDRETTLGVSGPGDSFILAAVLFDRPYLQSARALLASRILMVPADAVRQAFAADAGFARAIAENLALAYRGVIKELKNQKLRSGLERLANWLLTHDAENGSTGHFDFPFDKKVLAARLGMAPEVLSRSFAALGAYHVVVHGPSVVIQDVAALRKLAHPCSTIDGTSL</sequence>
<accession>A0ABX1EB36</accession>
<keyword evidence="6" id="KW-1185">Reference proteome</keyword>
<dbReference type="InterPro" id="IPR036390">
    <property type="entry name" value="WH_DNA-bd_sf"/>
</dbReference>
<proteinExistence type="predicted"/>
<evidence type="ECO:0000256" key="1">
    <source>
        <dbReference type="ARBA" id="ARBA00023015"/>
    </source>
</evidence>
<dbReference type="Gene3D" id="1.10.10.10">
    <property type="entry name" value="Winged helix-like DNA-binding domain superfamily/Winged helix DNA-binding domain"/>
    <property type="match status" value="1"/>
</dbReference>
<name>A0ABX1EB36_9PROT</name>
<dbReference type="InterPro" id="IPR018490">
    <property type="entry name" value="cNMP-bd_dom_sf"/>
</dbReference>
<organism evidence="5 6">
    <name type="scientific">Falsiroseomonas selenitidurans</name>
    <dbReference type="NCBI Taxonomy" id="2716335"/>
    <lineage>
        <taxon>Bacteria</taxon>
        <taxon>Pseudomonadati</taxon>
        <taxon>Pseudomonadota</taxon>
        <taxon>Alphaproteobacteria</taxon>
        <taxon>Acetobacterales</taxon>
        <taxon>Roseomonadaceae</taxon>
        <taxon>Falsiroseomonas</taxon>
    </lineage>
</organism>
<evidence type="ECO:0000259" key="4">
    <source>
        <dbReference type="PROSITE" id="PS50042"/>
    </source>
</evidence>
<dbReference type="Proteomes" id="UP000787635">
    <property type="component" value="Unassembled WGS sequence"/>
</dbReference>
<dbReference type="InterPro" id="IPR014710">
    <property type="entry name" value="RmlC-like_jellyroll"/>
</dbReference>
<evidence type="ECO:0000256" key="2">
    <source>
        <dbReference type="ARBA" id="ARBA00023125"/>
    </source>
</evidence>
<evidence type="ECO:0000313" key="6">
    <source>
        <dbReference type="Proteomes" id="UP000787635"/>
    </source>
</evidence>
<dbReference type="Pfam" id="PF13545">
    <property type="entry name" value="HTH_Crp_2"/>
    <property type="match status" value="1"/>
</dbReference>
<dbReference type="CDD" id="cd00038">
    <property type="entry name" value="CAP_ED"/>
    <property type="match status" value="1"/>
</dbReference>
<dbReference type="SUPFAM" id="SSF46785">
    <property type="entry name" value="Winged helix' DNA-binding domain"/>
    <property type="match status" value="1"/>
</dbReference>
<dbReference type="NCBIfam" id="NF006901">
    <property type="entry name" value="PRK09392.1"/>
    <property type="match status" value="1"/>
</dbReference>
<dbReference type="InterPro" id="IPR036388">
    <property type="entry name" value="WH-like_DNA-bd_sf"/>
</dbReference>
<dbReference type="Gene3D" id="2.60.120.10">
    <property type="entry name" value="Jelly Rolls"/>
    <property type="match status" value="1"/>
</dbReference>
<dbReference type="SUPFAM" id="SSF51206">
    <property type="entry name" value="cAMP-binding domain-like"/>
    <property type="match status" value="1"/>
</dbReference>
<dbReference type="PROSITE" id="PS50042">
    <property type="entry name" value="CNMP_BINDING_3"/>
    <property type="match status" value="1"/>
</dbReference>
<dbReference type="InterPro" id="IPR012318">
    <property type="entry name" value="HTH_CRP"/>
</dbReference>
<reference evidence="5 6" key="1">
    <citation type="submission" date="2020-03" db="EMBL/GenBank/DDBJ databases">
        <title>Roseomonas selenitidurans sp. nov. isolated from urban soil.</title>
        <authorList>
            <person name="Liu H."/>
        </authorList>
    </citation>
    <scope>NUCLEOTIDE SEQUENCE [LARGE SCALE GENOMIC DNA]</scope>
    <source>
        <strain evidence="5 6">BU-1</strain>
    </source>
</reference>
<protein>
    <submittedName>
        <fullName evidence="5">Cyclic nucleotide-binding domain-containing protein</fullName>
    </submittedName>
</protein>
<keyword evidence="2" id="KW-0238">DNA-binding</keyword>
<evidence type="ECO:0000313" key="5">
    <source>
        <dbReference type="EMBL" id="NKC34050.1"/>
    </source>
</evidence>
<comment type="caution">
    <text evidence="5">The sequence shown here is derived from an EMBL/GenBank/DDBJ whole genome shotgun (WGS) entry which is preliminary data.</text>
</comment>
<evidence type="ECO:0000256" key="3">
    <source>
        <dbReference type="ARBA" id="ARBA00023163"/>
    </source>
</evidence>
<dbReference type="EMBL" id="JAAVNE010000063">
    <property type="protein sequence ID" value="NKC34050.1"/>
    <property type="molecule type" value="Genomic_DNA"/>
</dbReference>
<dbReference type="SMART" id="SM00100">
    <property type="entry name" value="cNMP"/>
    <property type="match status" value="1"/>
</dbReference>
<feature type="domain" description="Cyclic nucleotide-binding" evidence="4">
    <location>
        <begin position="14"/>
        <end position="133"/>
    </location>
</feature>
<keyword evidence="1" id="KW-0805">Transcription regulation</keyword>
<gene>
    <name evidence="5" type="ORF">HEQ75_24540</name>
</gene>
<dbReference type="Pfam" id="PF00027">
    <property type="entry name" value="cNMP_binding"/>
    <property type="match status" value="1"/>
</dbReference>
<dbReference type="InterPro" id="IPR000595">
    <property type="entry name" value="cNMP-bd_dom"/>
</dbReference>